<dbReference type="SMART" id="SM00855">
    <property type="entry name" value="PGAM"/>
    <property type="match status" value="1"/>
</dbReference>
<sequence>MAKPSGLKLVNRTGRTDIPLTENGVDVIRNVAPEVVGTGKLFDPENLSHTWVSPRERALKTFELLFESLDELPPHEVCEDVGEWDYGDYEGLTYEEIQNKNPGWSIWNYGCPGGESVEDMATRVDGVITKVREVHRKYFEDGEGGRDALIVAHGDFSRVLISRWVGFPLCLG</sequence>
<reference evidence="1 2" key="1">
    <citation type="submission" date="2014-04" db="EMBL/GenBank/DDBJ databases">
        <authorList>
            <consortium name="DOE Joint Genome Institute"/>
            <person name="Kuo A."/>
            <person name="Girlanda M."/>
            <person name="Perotto S."/>
            <person name="Kohler A."/>
            <person name="Nagy L.G."/>
            <person name="Floudas D."/>
            <person name="Copeland A."/>
            <person name="Barry K.W."/>
            <person name="Cichocki N."/>
            <person name="Veneault-Fourrey C."/>
            <person name="LaButti K."/>
            <person name="Lindquist E.A."/>
            <person name="Lipzen A."/>
            <person name="Lundell T."/>
            <person name="Morin E."/>
            <person name="Murat C."/>
            <person name="Sun H."/>
            <person name="Tunlid A."/>
            <person name="Henrissat B."/>
            <person name="Grigoriev I.V."/>
            <person name="Hibbett D.S."/>
            <person name="Martin F."/>
            <person name="Nordberg H.P."/>
            <person name="Cantor M.N."/>
            <person name="Hua S.X."/>
        </authorList>
    </citation>
    <scope>NUCLEOTIDE SEQUENCE [LARGE SCALE GENOMIC DNA]</scope>
    <source>
        <strain evidence="1 2">MUT 4182</strain>
    </source>
</reference>
<dbReference type="Proteomes" id="UP000054248">
    <property type="component" value="Unassembled WGS sequence"/>
</dbReference>
<organism evidence="1 2">
    <name type="scientific">Tulasnella calospora MUT 4182</name>
    <dbReference type="NCBI Taxonomy" id="1051891"/>
    <lineage>
        <taxon>Eukaryota</taxon>
        <taxon>Fungi</taxon>
        <taxon>Dikarya</taxon>
        <taxon>Basidiomycota</taxon>
        <taxon>Agaricomycotina</taxon>
        <taxon>Agaricomycetes</taxon>
        <taxon>Cantharellales</taxon>
        <taxon>Tulasnellaceae</taxon>
        <taxon>Tulasnella</taxon>
    </lineage>
</organism>
<dbReference type="AlphaFoldDB" id="A0A0C3Q5W2"/>
<dbReference type="InterPro" id="IPR013078">
    <property type="entry name" value="His_Pase_superF_clade-1"/>
</dbReference>
<dbReference type="PANTHER" id="PTHR48100:SF15">
    <property type="entry name" value="SEDOHEPTULOSE 1,7-BISPHOSPHATASE"/>
    <property type="match status" value="1"/>
</dbReference>
<dbReference type="Gene3D" id="3.40.50.1240">
    <property type="entry name" value="Phosphoglycerate mutase-like"/>
    <property type="match status" value="1"/>
</dbReference>
<gene>
    <name evidence="1" type="ORF">M407DRAFT_225269</name>
</gene>
<dbReference type="HOGENOM" id="CLU_033323_13_0_1"/>
<dbReference type="InterPro" id="IPR029033">
    <property type="entry name" value="His_PPase_superfam"/>
</dbReference>
<dbReference type="PANTHER" id="PTHR48100">
    <property type="entry name" value="BROAD-SPECIFICITY PHOSPHATASE YOR283W-RELATED"/>
    <property type="match status" value="1"/>
</dbReference>
<dbReference type="STRING" id="1051891.A0A0C3Q5W2"/>
<evidence type="ECO:0000313" key="1">
    <source>
        <dbReference type="EMBL" id="KIO18559.1"/>
    </source>
</evidence>
<dbReference type="Pfam" id="PF00300">
    <property type="entry name" value="His_Phos_1"/>
    <property type="match status" value="1"/>
</dbReference>
<dbReference type="OrthoDB" id="4818801at2759"/>
<dbReference type="CDD" id="cd07067">
    <property type="entry name" value="HP_PGM_like"/>
    <property type="match status" value="1"/>
</dbReference>
<dbReference type="GO" id="GO:0046390">
    <property type="term" value="P:ribose phosphate biosynthetic process"/>
    <property type="evidence" value="ECO:0007669"/>
    <property type="project" value="TreeGrafter"/>
</dbReference>
<dbReference type="SUPFAM" id="SSF53254">
    <property type="entry name" value="Phosphoglycerate mutase-like"/>
    <property type="match status" value="1"/>
</dbReference>
<reference evidence="2" key="2">
    <citation type="submission" date="2015-01" db="EMBL/GenBank/DDBJ databases">
        <title>Evolutionary Origins and Diversification of the Mycorrhizal Mutualists.</title>
        <authorList>
            <consortium name="DOE Joint Genome Institute"/>
            <consortium name="Mycorrhizal Genomics Consortium"/>
            <person name="Kohler A."/>
            <person name="Kuo A."/>
            <person name="Nagy L.G."/>
            <person name="Floudas D."/>
            <person name="Copeland A."/>
            <person name="Barry K.W."/>
            <person name="Cichocki N."/>
            <person name="Veneault-Fourrey C."/>
            <person name="LaButti K."/>
            <person name="Lindquist E.A."/>
            <person name="Lipzen A."/>
            <person name="Lundell T."/>
            <person name="Morin E."/>
            <person name="Murat C."/>
            <person name="Riley R."/>
            <person name="Ohm R."/>
            <person name="Sun H."/>
            <person name="Tunlid A."/>
            <person name="Henrissat B."/>
            <person name="Grigoriev I.V."/>
            <person name="Hibbett D.S."/>
            <person name="Martin F."/>
        </authorList>
    </citation>
    <scope>NUCLEOTIDE SEQUENCE [LARGE SCALE GENOMIC DNA]</scope>
    <source>
        <strain evidence="2">MUT 4182</strain>
    </source>
</reference>
<keyword evidence="2" id="KW-1185">Reference proteome</keyword>
<dbReference type="EMBL" id="KN823277">
    <property type="protein sequence ID" value="KIO18559.1"/>
    <property type="molecule type" value="Genomic_DNA"/>
</dbReference>
<evidence type="ECO:0000313" key="2">
    <source>
        <dbReference type="Proteomes" id="UP000054248"/>
    </source>
</evidence>
<dbReference type="InterPro" id="IPR050275">
    <property type="entry name" value="PGM_Phosphatase"/>
</dbReference>
<protein>
    <recommendedName>
        <fullName evidence="3">Phosphoglycerate mutase</fullName>
    </recommendedName>
</protein>
<feature type="non-terminal residue" evidence="1">
    <location>
        <position position="172"/>
    </location>
</feature>
<evidence type="ECO:0008006" key="3">
    <source>
        <dbReference type="Google" id="ProtNLM"/>
    </source>
</evidence>
<accession>A0A0C3Q5W2</accession>
<name>A0A0C3Q5W2_9AGAM</name>
<proteinExistence type="predicted"/>
<dbReference type="GO" id="GO:0050278">
    <property type="term" value="F:sedoheptulose-bisphosphatase activity"/>
    <property type="evidence" value="ECO:0007669"/>
    <property type="project" value="TreeGrafter"/>
</dbReference>